<organism evidence="2 3">
    <name type="scientific">Dactylellina haptotyla (strain CBS 200.50)</name>
    <name type="common">Nematode-trapping fungus</name>
    <name type="synonym">Monacrosporium haptotylum</name>
    <dbReference type="NCBI Taxonomy" id="1284197"/>
    <lineage>
        <taxon>Eukaryota</taxon>
        <taxon>Fungi</taxon>
        <taxon>Dikarya</taxon>
        <taxon>Ascomycota</taxon>
        <taxon>Pezizomycotina</taxon>
        <taxon>Orbiliomycetes</taxon>
        <taxon>Orbiliales</taxon>
        <taxon>Orbiliaceae</taxon>
        <taxon>Dactylellina</taxon>
    </lineage>
</organism>
<sequence>MDHNTQHFNRPEYIEIPVPPSKGFNPHTNPAFFIYPDGSNMTFWFGQIDDFRRDQLFTNTIFSIQIGAALVILCVMFCVTHADKRKTIVYLLNVSNLFVVIIRGVFFVHYFMGGLARTYTTFTWDTSDVQQSEKATSIVSSICSLILMIGTQISLLLQVRICYALNPRSKTAILVTCGSISGIATTAYLLLGAYTIQLREKPPDMKFMKWAKPVVNALVALSIVSFSGIFSWRMFQSVRNRRRMGFTGIGSLESLLASGFQCLVFPGLVTTALTVAGSTWYIAVNLTTPSDLTAIYNCSAFFAYAFSIPLLKERAQVEKTISVVIAIAGVLVVAYGDGADDGSTSNGEKARLGGNVLIGIGSVLYGLYEVLYKKLLCPPSGASPGRSVVFSNTVCACIGAFTLLFLWIPLPLLHWSGWEIFELPTGKTAKLLGISIAANATFSGSFLILISLTGPVLSSVAALLTIFLVAITDRILFGRELTSAAILGGLLIIAAFALLSWATWKEMIEENEKDTIDSISDVGDHDD</sequence>
<feature type="transmembrane region" description="Helical" evidence="1">
    <location>
        <begin position="320"/>
        <end position="338"/>
    </location>
</feature>
<feature type="transmembrane region" description="Helical" evidence="1">
    <location>
        <begin position="60"/>
        <end position="79"/>
    </location>
</feature>
<dbReference type="PANTHER" id="PTHR19346:SF4">
    <property type="entry name" value="SUGAR PHOSPHATE TRANSPORTER DOMAIN-CONTAINING PROTEIN"/>
    <property type="match status" value="1"/>
</dbReference>
<dbReference type="InterPro" id="IPR000366">
    <property type="entry name" value="GPCR_STE2"/>
</dbReference>
<feature type="transmembrane region" description="Helical" evidence="1">
    <location>
        <begin position="389"/>
        <end position="408"/>
    </location>
</feature>
<proteinExistence type="predicted"/>
<keyword evidence="1" id="KW-0812">Transmembrane</keyword>
<keyword evidence="1" id="KW-1133">Transmembrane helix</keyword>
<evidence type="ECO:0000256" key="1">
    <source>
        <dbReference type="SAM" id="Phobius"/>
    </source>
</evidence>
<evidence type="ECO:0008006" key="4">
    <source>
        <dbReference type="Google" id="ProtNLM"/>
    </source>
</evidence>
<dbReference type="Gene3D" id="1.10.287.920">
    <property type="entry name" value="Pheromone alpha factor receptor"/>
    <property type="match status" value="1"/>
</dbReference>
<feature type="transmembrane region" description="Helical" evidence="1">
    <location>
        <begin position="91"/>
        <end position="112"/>
    </location>
</feature>
<protein>
    <recommendedName>
        <fullName evidence="4">EamA domain-containing protein</fullName>
    </recommendedName>
</protein>
<feature type="transmembrane region" description="Helical" evidence="1">
    <location>
        <begin position="483"/>
        <end position="504"/>
    </location>
</feature>
<dbReference type="EMBL" id="AQGS01000019">
    <property type="protein sequence ID" value="EPS45256.1"/>
    <property type="molecule type" value="Genomic_DNA"/>
</dbReference>
<feature type="transmembrane region" description="Helical" evidence="1">
    <location>
        <begin position="138"/>
        <end position="159"/>
    </location>
</feature>
<reference evidence="3" key="2">
    <citation type="submission" date="2013-04" db="EMBL/GenBank/DDBJ databases">
        <title>Genomic mechanisms accounting for the adaptation to parasitism in nematode-trapping fungi.</title>
        <authorList>
            <person name="Ahren D.G."/>
        </authorList>
    </citation>
    <scope>NUCLEOTIDE SEQUENCE [LARGE SCALE GENOMIC DNA]</scope>
    <source>
        <strain evidence="3">CBS 200.50</strain>
    </source>
</reference>
<evidence type="ECO:0000313" key="2">
    <source>
        <dbReference type="EMBL" id="EPS45256.1"/>
    </source>
</evidence>
<feature type="transmembrane region" description="Helical" evidence="1">
    <location>
        <begin position="171"/>
        <end position="194"/>
    </location>
</feature>
<dbReference type="InterPro" id="IPR037185">
    <property type="entry name" value="EmrE-like"/>
</dbReference>
<dbReference type="GO" id="GO:0016020">
    <property type="term" value="C:membrane"/>
    <property type="evidence" value="ECO:0007669"/>
    <property type="project" value="InterPro"/>
</dbReference>
<dbReference type="PANTHER" id="PTHR19346">
    <property type="entry name" value="SUGAR PHOSPHATE TRANSPORTER DOMAIN-CONTAINING PROTEIN"/>
    <property type="match status" value="1"/>
</dbReference>
<accession>S8AWC4</accession>
<keyword evidence="3" id="KW-1185">Reference proteome</keyword>
<reference evidence="2 3" key="1">
    <citation type="journal article" date="2013" name="PLoS Genet.">
        <title>Genomic mechanisms accounting for the adaptation to parasitism in nematode-trapping fungi.</title>
        <authorList>
            <person name="Meerupati T."/>
            <person name="Andersson K.M."/>
            <person name="Friman E."/>
            <person name="Kumar D."/>
            <person name="Tunlid A."/>
            <person name="Ahren D."/>
        </authorList>
    </citation>
    <scope>NUCLEOTIDE SEQUENCE [LARGE SCALE GENOMIC DNA]</scope>
    <source>
        <strain evidence="2 3">CBS 200.50</strain>
    </source>
</reference>
<feature type="transmembrane region" description="Helical" evidence="1">
    <location>
        <begin position="456"/>
        <end position="477"/>
    </location>
</feature>
<keyword evidence="1" id="KW-0472">Membrane</keyword>
<feature type="transmembrane region" description="Helical" evidence="1">
    <location>
        <begin position="255"/>
        <end position="282"/>
    </location>
</feature>
<dbReference type="Pfam" id="PF02116">
    <property type="entry name" value="STE2"/>
    <property type="match status" value="1"/>
</dbReference>
<dbReference type="PRINTS" id="PR00250">
    <property type="entry name" value="GPCRSTE2"/>
</dbReference>
<feature type="transmembrane region" description="Helical" evidence="1">
    <location>
        <begin position="214"/>
        <end position="235"/>
    </location>
</feature>
<name>S8AWC4_DACHA</name>
<evidence type="ECO:0000313" key="3">
    <source>
        <dbReference type="Proteomes" id="UP000015100"/>
    </source>
</evidence>
<dbReference type="SUPFAM" id="SSF103481">
    <property type="entry name" value="Multidrug resistance efflux transporter EmrE"/>
    <property type="match status" value="2"/>
</dbReference>
<dbReference type="GO" id="GO:0004932">
    <property type="term" value="F:mating-type factor pheromone receptor activity"/>
    <property type="evidence" value="ECO:0007669"/>
    <property type="project" value="InterPro"/>
</dbReference>
<gene>
    <name evidence="2" type="ORF">H072_757</name>
</gene>
<dbReference type="HOGENOM" id="CLU_516798_0_0_1"/>
<dbReference type="AlphaFoldDB" id="S8AWC4"/>
<dbReference type="InterPro" id="IPR026505">
    <property type="entry name" value="Solute_c_fam_35_mem_F3/F4"/>
</dbReference>
<feature type="transmembrane region" description="Helical" evidence="1">
    <location>
        <begin position="294"/>
        <end position="311"/>
    </location>
</feature>
<feature type="transmembrane region" description="Helical" evidence="1">
    <location>
        <begin position="350"/>
        <end position="368"/>
    </location>
</feature>
<dbReference type="InterPro" id="IPR027458">
    <property type="entry name" value="STE2_TM1-TM2_sf"/>
</dbReference>
<dbReference type="OrthoDB" id="10062838at2759"/>
<dbReference type="eggNOG" id="KOG2765">
    <property type="taxonomic scope" value="Eukaryota"/>
</dbReference>
<dbReference type="Proteomes" id="UP000015100">
    <property type="component" value="Unassembled WGS sequence"/>
</dbReference>
<comment type="caution">
    <text evidence="2">The sequence shown here is derived from an EMBL/GenBank/DDBJ whole genome shotgun (WGS) entry which is preliminary data.</text>
</comment>